<dbReference type="Proteomes" id="UP000694429">
    <property type="component" value="Chromosome 18"/>
</dbReference>
<reference evidence="3" key="3">
    <citation type="submission" date="2025-05" db="UniProtKB">
        <authorList>
            <consortium name="Ensembl"/>
        </authorList>
    </citation>
    <scope>IDENTIFICATION</scope>
</reference>
<dbReference type="PANTHER" id="PTHR28532:SF1">
    <property type="entry name" value="ORAL CANCER OVEREXPRESSED 1"/>
    <property type="match status" value="1"/>
</dbReference>
<protein>
    <submittedName>
        <fullName evidence="3">LTO1 maturation factor of ABCE1</fullName>
    </submittedName>
</protein>
<dbReference type="Ensembl" id="ENSCAFT00000061909.2">
    <property type="protein sequence ID" value="ENSCAFP00000057055.1"/>
    <property type="gene ID" value="ENSCAFG00000010698.5"/>
</dbReference>
<dbReference type="OrthoDB" id="9735188at2759"/>
<feature type="compositionally biased region" description="Low complexity" evidence="1">
    <location>
        <begin position="64"/>
        <end position="103"/>
    </location>
</feature>
<accession>A0A8P0P6B3</accession>
<evidence type="ECO:0000313" key="5">
    <source>
        <dbReference type="Proteomes" id="UP000694429"/>
    </source>
</evidence>
<reference evidence="3" key="2">
    <citation type="submission" date="2019-03" db="EMBL/GenBank/DDBJ databases">
        <authorList>
            <person name="Warren W.C."/>
            <person name="Johnson G.S."/>
        </authorList>
    </citation>
    <scope>NUCLEOTIDE SEQUENCE [LARGE SCALE GENOMIC DNA]</scope>
    <source>
        <strain evidence="3">Basenji</strain>
    </source>
</reference>
<dbReference type="PANTHER" id="PTHR28532">
    <property type="entry name" value="GEO13458P1"/>
    <property type="match status" value="1"/>
</dbReference>
<organism evidence="3 5">
    <name type="scientific">Canis lupus familiaris</name>
    <name type="common">Dog</name>
    <name type="synonym">Canis familiaris</name>
    <dbReference type="NCBI Taxonomy" id="9615"/>
    <lineage>
        <taxon>Eukaryota</taxon>
        <taxon>Metazoa</taxon>
        <taxon>Chordata</taxon>
        <taxon>Craniata</taxon>
        <taxon>Vertebrata</taxon>
        <taxon>Euteleostomi</taxon>
        <taxon>Mammalia</taxon>
        <taxon>Eutheria</taxon>
        <taxon>Laurasiatheria</taxon>
        <taxon>Carnivora</taxon>
        <taxon>Caniformia</taxon>
        <taxon>Canidae</taxon>
        <taxon>Canis</taxon>
    </lineage>
</organism>
<feature type="compositionally biased region" description="Gly residues" evidence="1">
    <location>
        <begin position="111"/>
        <end position="120"/>
    </location>
</feature>
<dbReference type="AlphaFoldDB" id="A0A8C0PF74"/>
<evidence type="ECO:0000313" key="2">
    <source>
        <dbReference type="Ensembl" id="ENSCAFP00000057055.1"/>
    </source>
</evidence>
<feature type="region of interest" description="Disordered" evidence="1">
    <location>
        <begin position="26"/>
        <end position="123"/>
    </location>
</feature>
<evidence type="ECO:0000313" key="3">
    <source>
        <dbReference type="Ensembl" id="ENSCAFP00030039355.1"/>
    </source>
</evidence>
<evidence type="ECO:0000313" key="4">
    <source>
        <dbReference type="Proteomes" id="UP000002254"/>
    </source>
</evidence>
<proteinExistence type="predicted"/>
<name>A0A8C0PF74_CANLF</name>
<dbReference type="InterPro" id="IPR052436">
    <property type="entry name" value="LTO1_adapter"/>
</dbReference>
<dbReference type="Proteomes" id="UP000002254">
    <property type="component" value="Chromosome 18"/>
</dbReference>
<gene>
    <name evidence="2" type="primary">LTO1</name>
</gene>
<evidence type="ECO:0000256" key="1">
    <source>
        <dbReference type="SAM" id="MobiDB-lite"/>
    </source>
</evidence>
<accession>A0A8C0PF74</accession>
<sequence length="202" mass="21178">MHEFAFSRSKIHWSCLRDFLHGSRAEAAPGRPPARPTWNSEPLFGGGEQRLAGTSPAPPPTPPSSRRACVPAGAAPAGPSREPSLPGLPRAAAPGSGLAAAGAVRERGAREGGGGGGARGPGAAMAGSQDMFDAIVMADESKKMKALESLIEMIQKFPYDDPTYDKLHEDLDKIRGKFKQLCSLLNVQPDFKISAEGSGLSF</sequence>
<dbReference type="Ensembl" id="ENSCAFT00030045077.1">
    <property type="protein sequence ID" value="ENSCAFP00030039355.1"/>
    <property type="gene ID" value="ENSCAFG00030024486.1"/>
</dbReference>
<reference evidence="2 4" key="1">
    <citation type="journal article" date="2005" name="Nature">
        <title>Genome sequence, comparative analysis and haplotype structure of the domestic dog.</title>
        <authorList>
            <consortium name="Broad Sequencing Platform"/>
            <person name="Lindblad-Toh K."/>
            <person name="Wade C.M."/>
            <person name="Mikkelsen T.S."/>
            <person name="Karlsson E.K."/>
            <person name="Jaffe D.B."/>
            <person name="Kamal M."/>
            <person name="Clamp M."/>
            <person name="Chang J.L."/>
            <person name="Kulbokas E.J. III"/>
            <person name="Zody M.C."/>
            <person name="Mauceli E."/>
            <person name="Xie X."/>
            <person name="Breen M."/>
            <person name="Wayne R.K."/>
            <person name="Ostrander E.A."/>
            <person name="Ponting C.P."/>
            <person name="Galibert F."/>
            <person name="Smith D.R."/>
            <person name="DeJong P.J."/>
            <person name="Kirkness E."/>
            <person name="Alvarez P."/>
            <person name="Biagi T."/>
            <person name="Brockman W."/>
            <person name="Butler J."/>
            <person name="Chin C.W."/>
            <person name="Cook A."/>
            <person name="Cuff J."/>
            <person name="Daly M.J."/>
            <person name="DeCaprio D."/>
            <person name="Gnerre S."/>
            <person name="Grabherr M."/>
            <person name="Kellis M."/>
            <person name="Kleber M."/>
            <person name="Bardeleben C."/>
            <person name="Goodstadt L."/>
            <person name="Heger A."/>
            <person name="Hitte C."/>
            <person name="Kim L."/>
            <person name="Koepfli K.P."/>
            <person name="Parker H.G."/>
            <person name="Pollinger J.P."/>
            <person name="Searle S.M."/>
            <person name="Sutter N.B."/>
            <person name="Thomas R."/>
            <person name="Webber C."/>
            <person name="Baldwin J."/>
            <person name="Abebe A."/>
            <person name="Abouelleil A."/>
            <person name="Aftuck L."/>
            <person name="Ait-Zahra M."/>
            <person name="Aldredge T."/>
            <person name="Allen N."/>
            <person name="An P."/>
            <person name="Anderson S."/>
            <person name="Antoine C."/>
            <person name="Arachchi H."/>
            <person name="Aslam A."/>
            <person name="Ayotte L."/>
            <person name="Bachantsang P."/>
            <person name="Barry A."/>
            <person name="Bayul T."/>
            <person name="Benamara M."/>
            <person name="Berlin A."/>
            <person name="Bessette D."/>
            <person name="Blitshteyn B."/>
            <person name="Bloom T."/>
            <person name="Blye J."/>
            <person name="Boguslavskiy L."/>
            <person name="Bonnet C."/>
            <person name="Boukhgalter B."/>
            <person name="Brown A."/>
            <person name="Cahill P."/>
            <person name="Calixte N."/>
            <person name="Camarata J."/>
            <person name="Cheshatsang Y."/>
            <person name="Chu J."/>
            <person name="Citroen M."/>
            <person name="Collymore A."/>
            <person name="Cooke P."/>
            <person name="Dawoe T."/>
            <person name="Daza R."/>
            <person name="Decktor K."/>
            <person name="DeGray S."/>
            <person name="Dhargay N."/>
            <person name="Dooley K."/>
            <person name="Dooley K."/>
            <person name="Dorje P."/>
            <person name="Dorjee K."/>
            <person name="Dorris L."/>
            <person name="Duffey N."/>
            <person name="Dupes A."/>
            <person name="Egbiremolen O."/>
            <person name="Elong R."/>
            <person name="Falk J."/>
            <person name="Farina A."/>
            <person name="Faro S."/>
            <person name="Ferguson D."/>
            <person name="Ferreira P."/>
            <person name="Fisher S."/>
            <person name="FitzGerald M."/>
            <person name="Foley K."/>
            <person name="Foley C."/>
            <person name="Franke A."/>
            <person name="Friedrich D."/>
            <person name="Gage D."/>
            <person name="Garber M."/>
            <person name="Gearin G."/>
            <person name="Giannoukos G."/>
            <person name="Goode T."/>
            <person name="Goyette A."/>
            <person name="Graham J."/>
            <person name="Grandbois E."/>
            <person name="Gyaltsen K."/>
            <person name="Hafez N."/>
            <person name="Hagopian D."/>
            <person name="Hagos B."/>
            <person name="Hall J."/>
            <person name="Healy C."/>
            <person name="Hegarty R."/>
            <person name="Honan T."/>
            <person name="Horn A."/>
            <person name="Houde N."/>
            <person name="Hughes L."/>
            <person name="Hunnicutt L."/>
            <person name="Husby M."/>
            <person name="Jester B."/>
            <person name="Jones C."/>
            <person name="Kamat A."/>
            <person name="Kanga B."/>
            <person name="Kells C."/>
            <person name="Khazanovich D."/>
            <person name="Kieu A.C."/>
            <person name="Kisner P."/>
            <person name="Kumar M."/>
            <person name="Lance K."/>
            <person name="Landers T."/>
            <person name="Lara M."/>
            <person name="Lee W."/>
            <person name="Leger J.P."/>
            <person name="Lennon N."/>
            <person name="Leuper L."/>
            <person name="LeVine S."/>
            <person name="Liu J."/>
            <person name="Liu X."/>
            <person name="Lokyitsang Y."/>
            <person name="Lokyitsang T."/>
            <person name="Lui A."/>
            <person name="Macdonald J."/>
            <person name="Major J."/>
            <person name="Marabella R."/>
            <person name="Maru K."/>
            <person name="Matthews C."/>
            <person name="McDonough S."/>
            <person name="Mehta T."/>
            <person name="Meldrim J."/>
            <person name="Melnikov A."/>
            <person name="Meneus L."/>
            <person name="Mihalev A."/>
            <person name="Mihova T."/>
            <person name="Miller K."/>
            <person name="Mittelman R."/>
            <person name="Mlenga V."/>
            <person name="Mulrain L."/>
            <person name="Munson G."/>
            <person name="Navidi A."/>
            <person name="Naylor J."/>
            <person name="Nguyen T."/>
            <person name="Nguyen N."/>
            <person name="Nguyen C."/>
            <person name="Nguyen T."/>
            <person name="Nicol R."/>
            <person name="Norbu N."/>
            <person name="Norbu C."/>
            <person name="Novod N."/>
            <person name="Nyima T."/>
            <person name="Olandt P."/>
            <person name="O'Neill B."/>
            <person name="O'Neill K."/>
            <person name="Osman S."/>
            <person name="Oyono L."/>
            <person name="Patti C."/>
            <person name="Perrin D."/>
            <person name="Phunkhang P."/>
            <person name="Pierre F."/>
            <person name="Priest M."/>
            <person name="Rachupka A."/>
            <person name="Raghuraman S."/>
            <person name="Rameau R."/>
            <person name="Ray V."/>
            <person name="Raymond C."/>
            <person name="Rege F."/>
            <person name="Rise C."/>
            <person name="Rogers J."/>
            <person name="Rogov P."/>
            <person name="Sahalie J."/>
            <person name="Settipalli S."/>
            <person name="Sharpe T."/>
            <person name="Shea T."/>
            <person name="Sheehan M."/>
            <person name="Sherpa N."/>
            <person name="Shi J."/>
            <person name="Shih D."/>
            <person name="Sloan J."/>
            <person name="Smith C."/>
            <person name="Sparrow T."/>
            <person name="Stalker J."/>
            <person name="Stange-Thomann N."/>
            <person name="Stavropoulos S."/>
            <person name="Stone C."/>
            <person name="Stone S."/>
            <person name="Sykes S."/>
            <person name="Tchuinga P."/>
            <person name="Tenzing P."/>
            <person name="Tesfaye S."/>
            <person name="Thoulutsang D."/>
            <person name="Thoulutsang Y."/>
            <person name="Topham K."/>
            <person name="Topping I."/>
            <person name="Tsamla T."/>
            <person name="Vassiliev H."/>
            <person name="Venkataraman V."/>
            <person name="Vo A."/>
            <person name="Wangchuk T."/>
            <person name="Wangdi T."/>
            <person name="Weiand M."/>
            <person name="Wilkinson J."/>
            <person name="Wilson A."/>
            <person name="Yadav S."/>
            <person name="Yang S."/>
            <person name="Yang X."/>
            <person name="Young G."/>
            <person name="Yu Q."/>
            <person name="Zainoun J."/>
            <person name="Zembek L."/>
            <person name="Zimmer A."/>
            <person name="Lander E.S."/>
        </authorList>
    </citation>
    <scope>NUCLEOTIDE SEQUENCE [LARGE SCALE GENOMIC DNA]</scope>
    <source>
        <strain evidence="2">Boxer</strain>
    </source>
</reference>